<evidence type="ECO:0000256" key="1">
    <source>
        <dbReference type="SAM" id="SignalP"/>
    </source>
</evidence>
<dbReference type="RefSeq" id="WP_170036343.1">
    <property type="nucleotide sequence ID" value="NZ_JABDTL010000002.1"/>
</dbReference>
<protein>
    <recommendedName>
        <fullName evidence="2">Phospholipase C/D domain-containing protein</fullName>
    </recommendedName>
</protein>
<keyword evidence="1" id="KW-0732">Signal</keyword>
<sequence length="319" mass="36456">MMKRRWLWTALAAVAAVALLPRPAWAWGPATHVYLGSALLDSLHLLPAGIRALISAYPYDFLYGSLAADISLAKKYVPAGRHCHHWHIGEEIHDSAPNDRLKAMGLGYLSHLAADTIAHNWFVPRQLVLTSSTKGLGHSYWEARMDTHLDERYRRLARHVVMEHDHEAADELFDQVLSSTLFSFRTNRRLFRGMIRFQDNERWQNVFGTMVSRSRWDLTDAAVHGYLERSFDYIVDYLSRRGEALAAGLDPIGDRNLAISKQVRRLALADGAWEKPALLHEMADNFFPLPEIPFRHLRALPQDSKHHLHVPARPDRPEA</sequence>
<dbReference type="EMBL" id="JACHIA010000036">
    <property type="protein sequence ID" value="MBB6074000.1"/>
    <property type="molecule type" value="Genomic_DNA"/>
</dbReference>
<gene>
    <name evidence="3" type="ORF">HNQ61_005681</name>
</gene>
<dbReference type="Proteomes" id="UP000582837">
    <property type="component" value="Unassembled WGS sequence"/>
</dbReference>
<comment type="caution">
    <text evidence="3">The sequence shown here is derived from an EMBL/GenBank/DDBJ whole genome shotgun (WGS) entry which is preliminary data.</text>
</comment>
<keyword evidence="4" id="KW-1185">Reference proteome</keyword>
<dbReference type="Pfam" id="PF00882">
    <property type="entry name" value="Zn_dep_PLPC"/>
    <property type="match status" value="1"/>
</dbReference>
<feature type="domain" description="Phospholipase C/D" evidence="2">
    <location>
        <begin position="31"/>
        <end position="174"/>
    </location>
</feature>
<evidence type="ECO:0000259" key="2">
    <source>
        <dbReference type="Pfam" id="PF00882"/>
    </source>
</evidence>
<reference evidence="3 4" key="1">
    <citation type="submission" date="2020-08" db="EMBL/GenBank/DDBJ databases">
        <title>Genomic Encyclopedia of Type Strains, Phase IV (KMG-IV): sequencing the most valuable type-strain genomes for metagenomic binning, comparative biology and taxonomic classification.</title>
        <authorList>
            <person name="Goeker M."/>
        </authorList>
    </citation>
    <scope>NUCLEOTIDE SEQUENCE [LARGE SCALE GENOMIC DNA]</scope>
    <source>
        <strain evidence="3 4">DSM 29007</strain>
    </source>
</reference>
<evidence type="ECO:0000313" key="4">
    <source>
        <dbReference type="Proteomes" id="UP000582837"/>
    </source>
</evidence>
<accession>A0A841H795</accession>
<dbReference type="AlphaFoldDB" id="A0A841H795"/>
<name>A0A841H795_9BACT</name>
<organism evidence="3 4">
    <name type="scientific">Longimicrobium terrae</name>
    <dbReference type="NCBI Taxonomy" id="1639882"/>
    <lineage>
        <taxon>Bacteria</taxon>
        <taxon>Pseudomonadati</taxon>
        <taxon>Gemmatimonadota</taxon>
        <taxon>Longimicrobiia</taxon>
        <taxon>Longimicrobiales</taxon>
        <taxon>Longimicrobiaceae</taxon>
        <taxon>Longimicrobium</taxon>
    </lineage>
</organism>
<feature type="chain" id="PRO_5032835354" description="Phospholipase C/D domain-containing protein" evidence="1">
    <location>
        <begin position="27"/>
        <end position="319"/>
    </location>
</feature>
<dbReference type="InterPro" id="IPR029002">
    <property type="entry name" value="PLPC/GPLD1"/>
</dbReference>
<feature type="signal peptide" evidence="1">
    <location>
        <begin position="1"/>
        <end position="26"/>
    </location>
</feature>
<evidence type="ECO:0000313" key="3">
    <source>
        <dbReference type="EMBL" id="MBB6074000.1"/>
    </source>
</evidence>
<proteinExistence type="predicted"/>